<dbReference type="RefSeq" id="WP_179446140.1">
    <property type="nucleotide sequence ID" value="NZ_JACBZS010000001.1"/>
</dbReference>
<protein>
    <submittedName>
        <fullName evidence="5">2-keto-4-pentenoate hydratase/2-oxohepta-3-ene-1,7-dioic acid hydratase in catechol pathway</fullName>
    </submittedName>
</protein>
<comment type="caution">
    <text evidence="5">The sequence shown here is derived from an EMBL/GenBank/DDBJ whole genome shotgun (WGS) entry which is preliminary data.</text>
</comment>
<accession>A0A7Z0DBX8</accession>
<evidence type="ECO:0000256" key="1">
    <source>
        <dbReference type="ARBA" id="ARBA00022723"/>
    </source>
</evidence>
<dbReference type="Pfam" id="PF01557">
    <property type="entry name" value="FAA_hydrolase"/>
    <property type="match status" value="1"/>
</dbReference>
<dbReference type="PANTHER" id="PTHR11820">
    <property type="entry name" value="ACYLPYRUVASE"/>
    <property type="match status" value="1"/>
</dbReference>
<dbReference type="InterPro" id="IPR011234">
    <property type="entry name" value="Fumarylacetoacetase-like_C"/>
</dbReference>
<dbReference type="InterPro" id="IPR036663">
    <property type="entry name" value="Fumarylacetoacetase_C_sf"/>
</dbReference>
<evidence type="ECO:0000313" key="6">
    <source>
        <dbReference type="Proteomes" id="UP000527616"/>
    </source>
</evidence>
<dbReference type="Gene3D" id="2.30.30.370">
    <property type="entry name" value="FAH"/>
    <property type="match status" value="1"/>
</dbReference>
<dbReference type="PANTHER" id="PTHR11820:SF7">
    <property type="entry name" value="ACYLPYRUVASE FAHD1, MITOCHONDRIAL"/>
    <property type="match status" value="1"/>
</dbReference>
<dbReference type="Gene3D" id="3.90.850.10">
    <property type="entry name" value="Fumarylacetoacetase-like, C-terminal domain"/>
    <property type="match status" value="1"/>
</dbReference>
<evidence type="ECO:0000256" key="2">
    <source>
        <dbReference type="SAM" id="MobiDB-lite"/>
    </source>
</evidence>
<feature type="region of interest" description="Disordered" evidence="2">
    <location>
        <begin position="258"/>
        <end position="287"/>
    </location>
</feature>
<name>A0A7Z0DBX8_9ACTN</name>
<gene>
    <name evidence="5" type="ORF">GGQ54_003034</name>
</gene>
<dbReference type="Pfam" id="PF10370">
    <property type="entry name" value="Rv2993c-like_N"/>
    <property type="match status" value="1"/>
</dbReference>
<dbReference type="GO" id="GO:0046872">
    <property type="term" value="F:metal ion binding"/>
    <property type="evidence" value="ECO:0007669"/>
    <property type="project" value="UniProtKB-KW"/>
</dbReference>
<dbReference type="GO" id="GO:0019752">
    <property type="term" value="P:carboxylic acid metabolic process"/>
    <property type="evidence" value="ECO:0007669"/>
    <property type="project" value="UniProtKB-ARBA"/>
</dbReference>
<reference evidence="5 6" key="1">
    <citation type="submission" date="2020-07" db="EMBL/GenBank/DDBJ databases">
        <title>Sequencing the genomes of 1000 actinobacteria strains.</title>
        <authorList>
            <person name="Klenk H.-P."/>
        </authorList>
    </citation>
    <scope>NUCLEOTIDE SEQUENCE [LARGE SCALE GENOMIC DNA]</scope>
    <source>
        <strain evidence="5 6">DSM 103164</strain>
    </source>
</reference>
<keyword evidence="1" id="KW-0479">Metal-binding</keyword>
<dbReference type="SUPFAM" id="SSF56529">
    <property type="entry name" value="FAH"/>
    <property type="match status" value="1"/>
</dbReference>
<dbReference type="AlphaFoldDB" id="A0A7Z0DBX8"/>
<dbReference type="GO" id="GO:0018773">
    <property type="term" value="F:acetylpyruvate hydrolase activity"/>
    <property type="evidence" value="ECO:0007669"/>
    <property type="project" value="TreeGrafter"/>
</dbReference>
<dbReference type="GO" id="GO:0016853">
    <property type="term" value="F:isomerase activity"/>
    <property type="evidence" value="ECO:0007669"/>
    <property type="project" value="UniProtKB-ARBA"/>
</dbReference>
<dbReference type="FunFam" id="3.90.850.10:FF:000002">
    <property type="entry name" value="2-hydroxyhepta-2,4-diene-1,7-dioate isomerase"/>
    <property type="match status" value="1"/>
</dbReference>
<evidence type="ECO:0000259" key="4">
    <source>
        <dbReference type="Pfam" id="PF10370"/>
    </source>
</evidence>
<dbReference type="Proteomes" id="UP000527616">
    <property type="component" value="Unassembled WGS sequence"/>
</dbReference>
<sequence length="287" mass="30545">MRVARFSTGGEPRYGLVELARDNGEHPDTVAVLNGDPLAMPVQLTGERLALDAVRLLAPVIPRSKVIGVGRNYADHAKEMGNEVPATPLTFFKPNTAVIGPDDRIIAPAAAKELHFEGELAVVIGRIGSQVPADRAQDLIFGYTVANDATLRDLQRTDGQWARAKGFDTSCPLGPWIVTHLTIEEAGELELSTSVDGEQRQAGNTRDLVHPIADLVAYISSYTTLLPGDVILTGTPAGVGEMRPGQTVSVHIEGIGTLTNTVGEPGSSAISSGRKTEQPDEQEKEAK</sequence>
<proteinExistence type="predicted"/>
<feature type="domain" description="Rv2993c-like N-terminal" evidence="4">
    <location>
        <begin position="1"/>
        <end position="59"/>
    </location>
</feature>
<feature type="compositionally biased region" description="Polar residues" evidence="2">
    <location>
        <begin position="258"/>
        <end position="273"/>
    </location>
</feature>
<dbReference type="InterPro" id="IPR018833">
    <property type="entry name" value="Rv2993c-like_N"/>
</dbReference>
<feature type="domain" description="Fumarylacetoacetase-like C-terminal" evidence="3">
    <location>
        <begin position="65"/>
        <end position="262"/>
    </location>
</feature>
<keyword evidence="6" id="KW-1185">Reference proteome</keyword>
<dbReference type="EMBL" id="JACBZS010000001">
    <property type="protein sequence ID" value="NYI72474.1"/>
    <property type="molecule type" value="Genomic_DNA"/>
</dbReference>
<evidence type="ECO:0000313" key="5">
    <source>
        <dbReference type="EMBL" id="NYI72474.1"/>
    </source>
</evidence>
<evidence type="ECO:0000259" key="3">
    <source>
        <dbReference type="Pfam" id="PF01557"/>
    </source>
</evidence>
<organism evidence="5 6">
    <name type="scientific">Naumannella cuiyingiana</name>
    <dbReference type="NCBI Taxonomy" id="1347891"/>
    <lineage>
        <taxon>Bacteria</taxon>
        <taxon>Bacillati</taxon>
        <taxon>Actinomycetota</taxon>
        <taxon>Actinomycetes</taxon>
        <taxon>Propionibacteriales</taxon>
        <taxon>Propionibacteriaceae</taxon>
        <taxon>Naumannella</taxon>
    </lineage>
</organism>